<evidence type="ECO:0000313" key="5">
    <source>
        <dbReference type="Proteomes" id="UP000054477"/>
    </source>
</evidence>
<gene>
    <name evidence="4" type="ORF">K443DRAFT_349539</name>
</gene>
<feature type="compositionally biased region" description="Basic and acidic residues" evidence="1">
    <location>
        <begin position="216"/>
        <end position="231"/>
    </location>
</feature>
<dbReference type="OrthoDB" id="424753at2759"/>
<feature type="region of interest" description="Disordered" evidence="1">
    <location>
        <begin position="76"/>
        <end position="95"/>
    </location>
</feature>
<protein>
    <recommendedName>
        <fullName evidence="6">Myb-like domain-containing protein</fullName>
    </recommendedName>
</protein>
<keyword evidence="5" id="KW-1185">Reference proteome</keyword>
<dbReference type="InterPro" id="IPR037830">
    <property type="entry name" value="ZZZ3"/>
</dbReference>
<accession>A0A0C9XAM0</accession>
<feature type="compositionally biased region" description="Basic residues" evidence="1">
    <location>
        <begin position="232"/>
        <end position="246"/>
    </location>
</feature>
<feature type="domain" description="HTH myb-type" evidence="3">
    <location>
        <begin position="248"/>
        <end position="307"/>
    </location>
</feature>
<dbReference type="InterPro" id="IPR009057">
    <property type="entry name" value="Homeodomain-like_sf"/>
</dbReference>
<feature type="compositionally biased region" description="Basic and acidic residues" evidence="1">
    <location>
        <begin position="85"/>
        <end position="95"/>
    </location>
</feature>
<dbReference type="PROSITE" id="PS51257">
    <property type="entry name" value="PROKAR_LIPOPROTEIN"/>
    <property type="match status" value="1"/>
</dbReference>
<dbReference type="EMBL" id="KN838779">
    <property type="protein sequence ID" value="KIJ94766.1"/>
    <property type="molecule type" value="Genomic_DNA"/>
</dbReference>
<reference evidence="4 5" key="1">
    <citation type="submission" date="2014-04" db="EMBL/GenBank/DDBJ databases">
        <authorList>
            <consortium name="DOE Joint Genome Institute"/>
            <person name="Kuo A."/>
            <person name="Kohler A."/>
            <person name="Nagy L.G."/>
            <person name="Floudas D."/>
            <person name="Copeland A."/>
            <person name="Barry K.W."/>
            <person name="Cichocki N."/>
            <person name="Veneault-Fourrey C."/>
            <person name="LaButti K."/>
            <person name="Lindquist E.A."/>
            <person name="Lipzen A."/>
            <person name="Lundell T."/>
            <person name="Morin E."/>
            <person name="Murat C."/>
            <person name="Sun H."/>
            <person name="Tunlid A."/>
            <person name="Henrissat B."/>
            <person name="Grigoriev I.V."/>
            <person name="Hibbett D.S."/>
            <person name="Martin F."/>
            <person name="Nordberg H.P."/>
            <person name="Cantor M.N."/>
            <person name="Hua S.X."/>
        </authorList>
    </citation>
    <scope>NUCLEOTIDE SEQUENCE [LARGE SCALE GENOMIC DNA]</scope>
    <source>
        <strain evidence="4 5">LaAM-08-1</strain>
    </source>
</reference>
<dbReference type="InterPro" id="IPR001005">
    <property type="entry name" value="SANT/Myb"/>
</dbReference>
<reference evidence="5" key="2">
    <citation type="submission" date="2015-01" db="EMBL/GenBank/DDBJ databases">
        <title>Evolutionary Origins and Diversification of the Mycorrhizal Mutualists.</title>
        <authorList>
            <consortium name="DOE Joint Genome Institute"/>
            <consortium name="Mycorrhizal Genomics Consortium"/>
            <person name="Kohler A."/>
            <person name="Kuo A."/>
            <person name="Nagy L.G."/>
            <person name="Floudas D."/>
            <person name="Copeland A."/>
            <person name="Barry K.W."/>
            <person name="Cichocki N."/>
            <person name="Veneault-Fourrey C."/>
            <person name="LaButti K."/>
            <person name="Lindquist E.A."/>
            <person name="Lipzen A."/>
            <person name="Lundell T."/>
            <person name="Morin E."/>
            <person name="Murat C."/>
            <person name="Riley R."/>
            <person name="Ohm R."/>
            <person name="Sun H."/>
            <person name="Tunlid A."/>
            <person name="Henrissat B."/>
            <person name="Grigoriev I.V."/>
            <person name="Hibbett D.S."/>
            <person name="Martin F."/>
        </authorList>
    </citation>
    <scope>NUCLEOTIDE SEQUENCE [LARGE SCALE GENOMIC DNA]</scope>
    <source>
        <strain evidence="5">LaAM-08-1</strain>
    </source>
</reference>
<feature type="region of interest" description="Disordered" evidence="1">
    <location>
        <begin position="113"/>
        <end position="254"/>
    </location>
</feature>
<feature type="compositionally biased region" description="Basic residues" evidence="1">
    <location>
        <begin position="171"/>
        <end position="180"/>
    </location>
</feature>
<dbReference type="STRING" id="1095629.A0A0C9XAM0"/>
<dbReference type="AlphaFoldDB" id="A0A0C9XAM0"/>
<dbReference type="PANTHER" id="PTHR22705">
    <property type="entry name" value="ZINC FINGER, ZZ DOMAIN CONTAINING 3"/>
    <property type="match status" value="1"/>
</dbReference>
<feature type="compositionally biased region" description="Acidic residues" evidence="1">
    <location>
        <begin position="137"/>
        <end position="147"/>
    </location>
</feature>
<dbReference type="PROSITE" id="PS51294">
    <property type="entry name" value="HTH_MYB"/>
    <property type="match status" value="1"/>
</dbReference>
<evidence type="ECO:0008006" key="6">
    <source>
        <dbReference type="Google" id="ProtNLM"/>
    </source>
</evidence>
<dbReference type="Pfam" id="PF00249">
    <property type="entry name" value="Myb_DNA-binding"/>
    <property type="match status" value="1"/>
</dbReference>
<dbReference type="SMART" id="SM00717">
    <property type="entry name" value="SANT"/>
    <property type="match status" value="1"/>
</dbReference>
<evidence type="ECO:0000259" key="3">
    <source>
        <dbReference type="PROSITE" id="PS51294"/>
    </source>
</evidence>
<dbReference type="HOGENOM" id="CLU_039073_0_0_1"/>
<dbReference type="Gene3D" id="1.10.10.60">
    <property type="entry name" value="Homeodomain-like"/>
    <property type="match status" value="1"/>
</dbReference>
<evidence type="ECO:0000256" key="1">
    <source>
        <dbReference type="SAM" id="MobiDB-lite"/>
    </source>
</evidence>
<evidence type="ECO:0000259" key="2">
    <source>
        <dbReference type="PROSITE" id="PS50090"/>
    </source>
</evidence>
<dbReference type="PANTHER" id="PTHR22705:SF0">
    <property type="entry name" value="ZZ-TYPE ZINC FINGER-CONTAINING PROTEIN 3"/>
    <property type="match status" value="1"/>
</dbReference>
<dbReference type="Proteomes" id="UP000054477">
    <property type="component" value="Unassembled WGS sequence"/>
</dbReference>
<name>A0A0C9XAM0_9AGAR</name>
<dbReference type="InterPro" id="IPR017930">
    <property type="entry name" value="Myb_dom"/>
</dbReference>
<proteinExistence type="predicted"/>
<evidence type="ECO:0000313" key="4">
    <source>
        <dbReference type="EMBL" id="KIJ94766.1"/>
    </source>
</evidence>
<sequence>MKIPRDISCNWAVFGGCDPAPLHALTLQAQHAHAQRNIPPTTQTSPLSDLQLLVKSARKTIVDPVLALFADLSDDEEEELTAEGEEAREREREREKIRELKRRKIRAWGGLSLPSSSSSFRGGGEEEGAVFVRRDVDDESMDVDIGDGEVNGCELMGMPPSPGPVLENAARSRKPSRKARPQVSSDEEEEEEELEGERPRKKARLPDFKSTPNAEGKADGKEKVNGKEKNNGKVKTKTKGKEKKAKPKPDTYKQAWSVSEQHLLEQLLEQIPEGERFRWQKISRAMDGTRTPRQVASRVQKYFEKLKKFGVDGY</sequence>
<feature type="domain" description="Myb-like" evidence="2">
    <location>
        <begin position="248"/>
        <end position="303"/>
    </location>
</feature>
<dbReference type="PROSITE" id="PS50090">
    <property type="entry name" value="MYB_LIKE"/>
    <property type="match status" value="1"/>
</dbReference>
<dbReference type="SUPFAM" id="SSF46689">
    <property type="entry name" value="Homeodomain-like"/>
    <property type="match status" value="1"/>
</dbReference>
<feature type="compositionally biased region" description="Acidic residues" evidence="1">
    <location>
        <begin position="185"/>
        <end position="195"/>
    </location>
</feature>
<organism evidence="4 5">
    <name type="scientific">Laccaria amethystina LaAM-08-1</name>
    <dbReference type="NCBI Taxonomy" id="1095629"/>
    <lineage>
        <taxon>Eukaryota</taxon>
        <taxon>Fungi</taxon>
        <taxon>Dikarya</taxon>
        <taxon>Basidiomycota</taxon>
        <taxon>Agaricomycotina</taxon>
        <taxon>Agaricomycetes</taxon>
        <taxon>Agaricomycetidae</taxon>
        <taxon>Agaricales</taxon>
        <taxon>Agaricineae</taxon>
        <taxon>Hydnangiaceae</taxon>
        <taxon>Laccaria</taxon>
    </lineage>
</organism>